<feature type="transmembrane region" description="Helical" evidence="1">
    <location>
        <begin position="9"/>
        <end position="26"/>
    </location>
</feature>
<dbReference type="Proteomes" id="UP000249922">
    <property type="component" value="Chromosome"/>
</dbReference>
<organism evidence="2 3">
    <name type="scientific">Paracoccus mutanolyticus</name>
    <dbReference type="NCBI Taxonomy" id="1499308"/>
    <lineage>
        <taxon>Bacteria</taxon>
        <taxon>Pseudomonadati</taxon>
        <taxon>Pseudomonadota</taxon>
        <taxon>Alphaproteobacteria</taxon>
        <taxon>Rhodobacterales</taxon>
        <taxon>Paracoccaceae</taxon>
        <taxon>Paracoccus</taxon>
    </lineage>
</organism>
<keyword evidence="1" id="KW-0472">Membrane</keyword>
<sequence>MERIRVGDILFRSFGAIPFFFFVNVLDVSGGTGDSDLVRFRANFVDLDITSTARAICGRAISA</sequence>
<evidence type="ECO:0000256" key="1">
    <source>
        <dbReference type="SAM" id="Phobius"/>
    </source>
</evidence>
<reference evidence="2 3" key="1">
    <citation type="submission" date="2018-06" db="EMBL/GenBank/DDBJ databases">
        <title>Complete genome sequence of Paracoccus mutanolyticus strain RSP-02 isolated from cellulosic waste.</title>
        <authorList>
            <person name="Amrutha R.N."/>
            <person name="Shrivastav A."/>
            <person name="Buddana S.K."/>
            <person name="Deshpande U."/>
            <person name="Prakasham R.S."/>
        </authorList>
    </citation>
    <scope>NUCLEOTIDE SEQUENCE [LARGE SCALE GENOMIC DNA]</scope>
    <source>
        <strain evidence="2 3">RSP-02</strain>
    </source>
</reference>
<keyword evidence="1" id="KW-1133">Transmembrane helix</keyword>
<gene>
    <name evidence="2" type="ORF">DPM13_07890</name>
</gene>
<proteinExistence type="predicted"/>
<evidence type="ECO:0000313" key="3">
    <source>
        <dbReference type="Proteomes" id="UP000249922"/>
    </source>
</evidence>
<name>A0ABM6WR38_9RHOB</name>
<dbReference type="EMBL" id="CP030239">
    <property type="protein sequence ID" value="AWX93097.1"/>
    <property type="molecule type" value="Genomic_DNA"/>
</dbReference>
<keyword evidence="1" id="KW-0812">Transmembrane</keyword>
<protein>
    <submittedName>
        <fullName evidence="2">Uncharacterized protein</fullName>
    </submittedName>
</protein>
<accession>A0ABM6WR38</accession>
<evidence type="ECO:0000313" key="2">
    <source>
        <dbReference type="EMBL" id="AWX93097.1"/>
    </source>
</evidence>
<keyword evidence="3" id="KW-1185">Reference proteome</keyword>